<evidence type="ECO:0000256" key="5">
    <source>
        <dbReference type="SAM" id="MobiDB-lite"/>
    </source>
</evidence>
<comment type="similarity">
    <text evidence="1 4">Belongs to the cyclophilin-type PPIase family.</text>
</comment>
<comment type="catalytic activity">
    <reaction evidence="4">
        <text>[protein]-peptidylproline (omega=180) = [protein]-peptidylproline (omega=0)</text>
        <dbReference type="Rhea" id="RHEA:16237"/>
        <dbReference type="Rhea" id="RHEA-COMP:10747"/>
        <dbReference type="Rhea" id="RHEA-COMP:10748"/>
        <dbReference type="ChEBI" id="CHEBI:83833"/>
        <dbReference type="ChEBI" id="CHEBI:83834"/>
        <dbReference type="EC" id="5.2.1.8"/>
    </reaction>
</comment>
<feature type="domain" description="PPIase cyclophilin-type" evidence="6">
    <location>
        <begin position="54"/>
        <end position="197"/>
    </location>
</feature>
<dbReference type="SUPFAM" id="SSF50891">
    <property type="entry name" value="Cyclophilin-like"/>
    <property type="match status" value="1"/>
</dbReference>
<evidence type="ECO:0000313" key="7">
    <source>
        <dbReference type="EMBL" id="GGG28772.1"/>
    </source>
</evidence>
<evidence type="ECO:0000256" key="3">
    <source>
        <dbReference type="ARBA" id="ARBA00023235"/>
    </source>
</evidence>
<evidence type="ECO:0000256" key="4">
    <source>
        <dbReference type="RuleBase" id="RU363019"/>
    </source>
</evidence>
<keyword evidence="2 4" id="KW-0697">Rotamase</keyword>
<dbReference type="CDD" id="cd00317">
    <property type="entry name" value="cyclophilin"/>
    <property type="match status" value="1"/>
</dbReference>
<dbReference type="EMBL" id="BMKS01000004">
    <property type="protein sequence ID" value="GGG28772.1"/>
    <property type="molecule type" value="Genomic_DNA"/>
</dbReference>
<dbReference type="PRINTS" id="PR00153">
    <property type="entry name" value="CSAPPISMRASE"/>
</dbReference>
<dbReference type="PANTHER" id="PTHR45625:SF4">
    <property type="entry name" value="PEPTIDYLPROLYL ISOMERASE DOMAIN AND WD REPEAT-CONTAINING PROTEIN 1"/>
    <property type="match status" value="1"/>
</dbReference>
<comment type="function">
    <text evidence="4">PPIases accelerate the folding of proteins. It catalyzes the cis-trans isomerization of proline imidic peptide bonds in oligopeptides.</text>
</comment>
<evidence type="ECO:0000313" key="8">
    <source>
        <dbReference type="Proteomes" id="UP000597507"/>
    </source>
</evidence>
<gene>
    <name evidence="7" type="ORF">GCM10010964_15880</name>
</gene>
<dbReference type="PROSITE" id="PS50072">
    <property type="entry name" value="CSA_PPIASE_2"/>
    <property type="match status" value="1"/>
</dbReference>
<dbReference type="Gene3D" id="2.40.100.10">
    <property type="entry name" value="Cyclophilin-like"/>
    <property type="match status" value="1"/>
</dbReference>
<dbReference type="InterPro" id="IPR002130">
    <property type="entry name" value="Cyclophilin-type_PPIase_dom"/>
</dbReference>
<dbReference type="InterPro" id="IPR006311">
    <property type="entry name" value="TAT_signal"/>
</dbReference>
<dbReference type="RefSeq" id="WP_188899490.1">
    <property type="nucleotide sequence ID" value="NZ_BMKS01000004.1"/>
</dbReference>
<evidence type="ECO:0000256" key="2">
    <source>
        <dbReference type="ARBA" id="ARBA00023110"/>
    </source>
</evidence>
<keyword evidence="8" id="KW-1185">Reference proteome</keyword>
<dbReference type="Proteomes" id="UP000597507">
    <property type="component" value="Unassembled WGS sequence"/>
</dbReference>
<dbReference type="AlphaFoldDB" id="A0A8J2ZAZ2"/>
<dbReference type="InterPro" id="IPR020892">
    <property type="entry name" value="Cyclophilin-type_PPIase_CS"/>
</dbReference>
<protein>
    <recommendedName>
        <fullName evidence="4">Peptidyl-prolyl cis-trans isomerase</fullName>
        <shortName evidence="4">PPIase</shortName>
        <ecNumber evidence="4">5.2.1.8</ecNumber>
    </recommendedName>
</protein>
<name>A0A8J2ZAZ2_9PROT</name>
<dbReference type="InterPro" id="IPR044666">
    <property type="entry name" value="Cyclophilin_A-like"/>
</dbReference>
<dbReference type="GO" id="GO:0003755">
    <property type="term" value="F:peptidyl-prolyl cis-trans isomerase activity"/>
    <property type="evidence" value="ECO:0007669"/>
    <property type="project" value="UniProtKB-UniRule"/>
</dbReference>
<dbReference type="PROSITE" id="PS51318">
    <property type="entry name" value="TAT"/>
    <property type="match status" value="1"/>
</dbReference>
<proteinExistence type="inferred from homology"/>
<evidence type="ECO:0000259" key="6">
    <source>
        <dbReference type="PROSITE" id="PS50072"/>
    </source>
</evidence>
<dbReference type="InterPro" id="IPR029000">
    <property type="entry name" value="Cyclophilin-like_dom_sf"/>
</dbReference>
<reference evidence="7 8" key="1">
    <citation type="journal article" date="2014" name="Int. J. Syst. Evol. Microbiol.">
        <title>Complete genome sequence of Corynebacterium casei LMG S-19264T (=DSM 44701T), isolated from a smear-ripened cheese.</title>
        <authorList>
            <consortium name="US DOE Joint Genome Institute (JGI-PGF)"/>
            <person name="Walter F."/>
            <person name="Albersmeier A."/>
            <person name="Kalinowski J."/>
            <person name="Ruckert C."/>
        </authorList>
    </citation>
    <scope>NUCLEOTIDE SEQUENCE [LARGE SCALE GENOMIC DNA]</scope>
    <source>
        <strain evidence="7 8">CGMCC 1.16330</strain>
    </source>
</reference>
<dbReference type="Pfam" id="PF00160">
    <property type="entry name" value="Pro_isomerase"/>
    <property type="match status" value="1"/>
</dbReference>
<keyword evidence="3 4" id="KW-0413">Isomerase</keyword>
<dbReference type="GO" id="GO:0006457">
    <property type="term" value="P:protein folding"/>
    <property type="evidence" value="ECO:0007669"/>
    <property type="project" value="InterPro"/>
</dbReference>
<organism evidence="7 8">
    <name type="scientific">Caldovatus sediminis</name>
    <dbReference type="NCBI Taxonomy" id="2041189"/>
    <lineage>
        <taxon>Bacteria</taxon>
        <taxon>Pseudomonadati</taxon>
        <taxon>Pseudomonadota</taxon>
        <taxon>Alphaproteobacteria</taxon>
        <taxon>Acetobacterales</taxon>
        <taxon>Roseomonadaceae</taxon>
        <taxon>Caldovatus</taxon>
    </lineage>
</organism>
<sequence>MAPPTIRGIARREALARAGAALAASGGAGTAAAQTPPAPATDPENTLVLELKDGRVTIQLLPALAPRHVERIKTLARRGFYDGTPFHRVIPGFMAQGGDPTGTGRGGSDLPDLPAEFSPPTRARFLRGTCGMARTADPNSANSQFFIMFAPAPNLDGQYTIWGRVVAGMEAVDRIKPGDPARNGQVTNPDRIRSMKVAADLRG</sequence>
<dbReference type="EC" id="5.2.1.8" evidence="4"/>
<dbReference type="PANTHER" id="PTHR45625">
    <property type="entry name" value="PEPTIDYL-PROLYL CIS-TRANS ISOMERASE-RELATED"/>
    <property type="match status" value="1"/>
</dbReference>
<dbReference type="PROSITE" id="PS00170">
    <property type="entry name" value="CSA_PPIASE_1"/>
    <property type="match status" value="1"/>
</dbReference>
<comment type="caution">
    <text evidence="7">The sequence shown here is derived from an EMBL/GenBank/DDBJ whole genome shotgun (WGS) entry which is preliminary data.</text>
</comment>
<feature type="region of interest" description="Disordered" evidence="5">
    <location>
        <begin position="99"/>
        <end position="118"/>
    </location>
</feature>
<accession>A0A8J2ZAZ2</accession>
<evidence type="ECO:0000256" key="1">
    <source>
        <dbReference type="ARBA" id="ARBA00007365"/>
    </source>
</evidence>